<protein>
    <submittedName>
        <fullName evidence="2">Uncharacterized protein</fullName>
    </submittedName>
</protein>
<keyword evidence="1" id="KW-0472">Membrane</keyword>
<evidence type="ECO:0000313" key="2">
    <source>
        <dbReference type="EMBL" id="KKN99074.1"/>
    </source>
</evidence>
<feature type="transmembrane region" description="Helical" evidence="1">
    <location>
        <begin position="79"/>
        <end position="108"/>
    </location>
</feature>
<dbReference type="AlphaFoldDB" id="A0A0F9V4Z5"/>
<comment type="caution">
    <text evidence="2">The sequence shown here is derived from an EMBL/GenBank/DDBJ whole genome shotgun (WGS) entry which is preliminary data.</text>
</comment>
<keyword evidence="1" id="KW-0812">Transmembrane</keyword>
<evidence type="ECO:0000256" key="1">
    <source>
        <dbReference type="SAM" id="Phobius"/>
    </source>
</evidence>
<proteinExistence type="predicted"/>
<reference evidence="2" key="1">
    <citation type="journal article" date="2015" name="Nature">
        <title>Complex archaea that bridge the gap between prokaryotes and eukaryotes.</title>
        <authorList>
            <person name="Spang A."/>
            <person name="Saw J.H."/>
            <person name="Jorgensen S.L."/>
            <person name="Zaremba-Niedzwiedzka K."/>
            <person name="Martijn J."/>
            <person name="Lind A.E."/>
            <person name="van Eijk R."/>
            <person name="Schleper C."/>
            <person name="Guy L."/>
            <person name="Ettema T.J."/>
        </authorList>
    </citation>
    <scope>NUCLEOTIDE SEQUENCE</scope>
</reference>
<sequence length="123" mass="13350">MDVNDVSVIVDSLADKVGMAAERILPVAETMIEEVVRSNTFAAWTCLAVWPLFVALGVALFWGCFNLAKRCRQKEDGSIIRIVGGIFGTLIVVGSTIVCLVNSIAYYMDALQPTTIVVQRILG</sequence>
<accession>A0A0F9V4Z5</accession>
<name>A0A0F9V4Z5_9ZZZZ</name>
<dbReference type="EMBL" id="LAZR01000049">
    <property type="protein sequence ID" value="KKN99074.1"/>
    <property type="molecule type" value="Genomic_DNA"/>
</dbReference>
<keyword evidence="1" id="KW-1133">Transmembrane helix</keyword>
<gene>
    <name evidence="2" type="ORF">LCGC14_0143220</name>
</gene>
<organism evidence="2">
    <name type="scientific">marine sediment metagenome</name>
    <dbReference type="NCBI Taxonomy" id="412755"/>
    <lineage>
        <taxon>unclassified sequences</taxon>
        <taxon>metagenomes</taxon>
        <taxon>ecological metagenomes</taxon>
    </lineage>
</organism>
<feature type="transmembrane region" description="Helical" evidence="1">
    <location>
        <begin position="41"/>
        <end position="67"/>
    </location>
</feature>